<organism evidence="2 3">
    <name type="scientific">Hyaloscypha variabilis (strain UAMH 11265 / GT02V1 / F)</name>
    <name type="common">Meliniomyces variabilis</name>
    <dbReference type="NCBI Taxonomy" id="1149755"/>
    <lineage>
        <taxon>Eukaryota</taxon>
        <taxon>Fungi</taxon>
        <taxon>Dikarya</taxon>
        <taxon>Ascomycota</taxon>
        <taxon>Pezizomycotina</taxon>
        <taxon>Leotiomycetes</taxon>
        <taxon>Helotiales</taxon>
        <taxon>Hyaloscyphaceae</taxon>
        <taxon>Hyaloscypha</taxon>
        <taxon>Hyaloscypha variabilis</taxon>
    </lineage>
</organism>
<dbReference type="OrthoDB" id="10473934at2759"/>
<protein>
    <submittedName>
        <fullName evidence="2">Uncharacterized protein</fullName>
    </submittedName>
</protein>
<name>A0A2J6RNG8_HYAVF</name>
<reference evidence="2 3" key="1">
    <citation type="submission" date="2016-04" db="EMBL/GenBank/DDBJ databases">
        <title>A degradative enzymes factory behind the ericoid mycorrhizal symbiosis.</title>
        <authorList>
            <consortium name="DOE Joint Genome Institute"/>
            <person name="Martino E."/>
            <person name="Morin E."/>
            <person name="Grelet G."/>
            <person name="Kuo A."/>
            <person name="Kohler A."/>
            <person name="Daghino S."/>
            <person name="Barry K."/>
            <person name="Choi C."/>
            <person name="Cichocki N."/>
            <person name="Clum A."/>
            <person name="Copeland A."/>
            <person name="Hainaut M."/>
            <person name="Haridas S."/>
            <person name="Labutti K."/>
            <person name="Lindquist E."/>
            <person name="Lipzen A."/>
            <person name="Khouja H.-R."/>
            <person name="Murat C."/>
            <person name="Ohm R."/>
            <person name="Olson A."/>
            <person name="Spatafora J."/>
            <person name="Veneault-Fourrey C."/>
            <person name="Henrissat B."/>
            <person name="Grigoriev I."/>
            <person name="Martin F."/>
            <person name="Perotto S."/>
        </authorList>
    </citation>
    <scope>NUCLEOTIDE SEQUENCE [LARGE SCALE GENOMIC DNA]</scope>
    <source>
        <strain evidence="2 3">F</strain>
    </source>
</reference>
<evidence type="ECO:0000256" key="1">
    <source>
        <dbReference type="SAM" id="MobiDB-lite"/>
    </source>
</evidence>
<dbReference type="EMBL" id="KZ613946">
    <property type="protein sequence ID" value="PMD40050.1"/>
    <property type="molecule type" value="Genomic_DNA"/>
</dbReference>
<feature type="region of interest" description="Disordered" evidence="1">
    <location>
        <begin position="188"/>
        <end position="212"/>
    </location>
</feature>
<gene>
    <name evidence="2" type="ORF">L207DRAFT_37074</name>
</gene>
<proteinExistence type="predicted"/>
<accession>A0A2J6RNG8</accession>
<dbReference type="AlphaFoldDB" id="A0A2J6RNG8"/>
<feature type="compositionally biased region" description="Polar residues" evidence="1">
    <location>
        <begin position="203"/>
        <end position="212"/>
    </location>
</feature>
<evidence type="ECO:0000313" key="3">
    <source>
        <dbReference type="Proteomes" id="UP000235786"/>
    </source>
</evidence>
<evidence type="ECO:0000313" key="2">
    <source>
        <dbReference type="EMBL" id="PMD40050.1"/>
    </source>
</evidence>
<sequence>MKKMVPRGLCIRRKDRNRKQSRSKYIRVGNPRQSIYLPKAERTPVCICICICICHQSAPHRYYSLVPTLGLDILTTLCSLVCQLASSYHSFGASTDIPASHHHPFARKLPESPRRALTDGSVSALATVGFLQPNRGAEVDLSQVVAPRSFRAAVCQIASSRGYLSIAWGTQITLGRIRRARLTDAVPSALRRRESRPIPAGNTAESAATNHS</sequence>
<dbReference type="Proteomes" id="UP000235786">
    <property type="component" value="Unassembled WGS sequence"/>
</dbReference>
<keyword evidence="3" id="KW-1185">Reference proteome</keyword>